<dbReference type="GO" id="GO:0030267">
    <property type="term" value="F:glyoxylate reductase (NADPH) activity"/>
    <property type="evidence" value="ECO:0007669"/>
    <property type="project" value="TreeGrafter"/>
</dbReference>
<dbReference type="Pfam" id="PF02826">
    <property type="entry name" value="2-Hacid_dh_C"/>
    <property type="match status" value="1"/>
</dbReference>
<reference evidence="6" key="1">
    <citation type="journal article" date="2022" name="IScience">
        <title>Evolution of zygomycete secretomes and the origins of terrestrial fungal ecologies.</title>
        <authorList>
            <person name="Chang Y."/>
            <person name="Wang Y."/>
            <person name="Mondo S."/>
            <person name="Ahrendt S."/>
            <person name="Andreopoulos W."/>
            <person name="Barry K."/>
            <person name="Beard J."/>
            <person name="Benny G.L."/>
            <person name="Blankenship S."/>
            <person name="Bonito G."/>
            <person name="Cuomo C."/>
            <person name="Desiro A."/>
            <person name="Gervers K.A."/>
            <person name="Hundley H."/>
            <person name="Kuo A."/>
            <person name="LaButti K."/>
            <person name="Lang B.F."/>
            <person name="Lipzen A."/>
            <person name="O'Donnell K."/>
            <person name="Pangilinan J."/>
            <person name="Reynolds N."/>
            <person name="Sandor L."/>
            <person name="Smith M.E."/>
            <person name="Tsang A."/>
            <person name="Grigoriev I.V."/>
            <person name="Stajich J.E."/>
            <person name="Spatafora J.W."/>
        </authorList>
    </citation>
    <scope>NUCLEOTIDE SEQUENCE</scope>
    <source>
        <strain evidence="6">RSA 2281</strain>
    </source>
</reference>
<evidence type="ECO:0000259" key="4">
    <source>
        <dbReference type="Pfam" id="PF00389"/>
    </source>
</evidence>
<dbReference type="GO" id="GO:0016618">
    <property type="term" value="F:hydroxypyruvate reductase [NAD(P)H] activity"/>
    <property type="evidence" value="ECO:0007669"/>
    <property type="project" value="TreeGrafter"/>
</dbReference>
<comment type="similarity">
    <text evidence="1 3">Belongs to the D-isomer specific 2-hydroxyacid dehydrogenase family.</text>
</comment>
<keyword evidence="7" id="KW-1185">Reference proteome</keyword>
<feature type="domain" description="D-isomer specific 2-hydroxyacid dehydrogenase catalytic" evidence="4">
    <location>
        <begin position="21"/>
        <end position="326"/>
    </location>
</feature>
<dbReference type="PROSITE" id="PS00671">
    <property type="entry name" value="D_2_HYDROXYACID_DH_3"/>
    <property type="match status" value="1"/>
</dbReference>
<dbReference type="InterPro" id="IPR006140">
    <property type="entry name" value="D-isomer_DH_NAD-bd"/>
</dbReference>
<dbReference type="SUPFAM" id="SSF52283">
    <property type="entry name" value="Formate/glycerate dehydrogenase catalytic domain-like"/>
    <property type="match status" value="1"/>
</dbReference>
<organism evidence="6 7">
    <name type="scientific">Phascolomyces articulosus</name>
    <dbReference type="NCBI Taxonomy" id="60185"/>
    <lineage>
        <taxon>Eukaryota</taxon>
        <taxon>Fungi</taxon>
        <taxon>Fungi incertae sedis</taxon>
        <taxon>Mucoromycota</taxon>
        <taxon>Mucoromycotina</taxon>
        <taxon>Mucoromycetes</taxon>
        <taxon>Mucorales</taxon>
        <taxon>Lichtheimiaceae</taxon>
        <taxon>Phascolomyces</taxon>
    </lineage>
</organism>
<reference evidence="6" key="2">
    <citation type="submission" date="2023-02" db="EMBL/GenBank/DDBJ databases">
        <authorList>
            <consortium name="DOE Joint Genome Institute"/>
            <person name="Mondo S.J."/>
            <person name="Chang Y."/>
            <person name="Wang Y."/>
            <person name="Ahrendt S."/>
            <person name="Andreopoulos W."/>
            <person name="Barry K."/>
            <person name="Beard J."/>
            <person name="Benny G.L."/>
            <person name="Blankenship S."/>
            <person name="Bonito G."/>
            <person name="Cuomo C."/>
            <person name="Desiro A."/>
            <person name="Gervers K.A."/>
            <person name="Hundley H."/>
            <person name="Kuo A."/>
            <person name="LaButti K."/>
            <person name="Lang B.F."/>
            <person name="Lipzen A."/>
            <person name="O'Donnell K."/>
            <person name="Pangilinan J."/>
            <person name="Reynolds N."/>
            <person name="Sandor L."/>
            <person name="Smith M.W."/>
            <person name="Tsang A."/>
            <person name="Grigoriev I.V."/>
            <person name="Stajich J.E."/>
            <person name="Spatafora J.W."/>
        </authorList>
    </citation>
    <scope>NUCLEOTIDE SEQUENCE</scope>
    <source>
        <strain evidence="6">RSA 2281</strain>
    </source>
</reference>
<dbReference type="Gene3D" id="3.40.50.720">
    <property type="entry name" value="NAD(P)-binding Rossmann-like Domain"/>
    <property type="match status" value="2"/>
</dbReference>
<dbReference type="InterPro" id="IPR029753">
    <property type="entry name" value="D-isomer_DH_CS"/>
</dbReference>
<keyword evidence="2 3" id="KW-0560">Oxidoreductase</keyword>
<proteinExistence type="inferred from homology"/>
<evidence type="ECO:0000256" key="2">
    <source>
        <dbReference type="ARBA" id="ARBA00023002"/>
    </source>
</evidence>
<dbReference type="GO" id="GO:0051287">
    <property type="term" value="F:NAD binding"/>
    <property type="evidence" value="ECO:0007669"/>
    <property type="project" value="InterPro"/>
</dbReference>
<accession>A0AAD5JZ76</accession>
<dbReference type="InterPro" id="IPR006139">
    <property type="entry name" value="D-isomer_2_OHA_DH_cat_dom"/>
</dbReference>
<evidence type="ECO:0000256" key="1">
    <source>
        <dbReference type="ARBA" id="ARBA00005854"/>
    </source>
</evidence>
<dbReference type="FunFam" id="3.40.50.720:FF:000026">
    <property type="entry name" value="Glyoxylate/hydroxypyruvate reductase B"/>
    <property type="match status" value="1"/>
</dbReference>
<dbReference type="InterPro" id="IPR036291">
    <property type="entry name" value="NAD(P)-bd_dom_sf"/>
</dbReference>
<dbReference type="PANTHER" id="PTHR10996:SF257">
    <property type="entry name" value="GLYOXYLATE REDUCTASE 1"/>
    <property type="match status" value="1"/>
</dbReference>
<dbReference type="InterPro" id="IPR050223">
    <property type="entry name" value="D-isomer_2-hydroxyacid_DH"/>
</dbReference>
<name>A0AAD5JZ76_9FUNG</name>
<evidence type="ECO:0000259" key="5">
    <source>
        <dbReference type="Pfam" id="PF02826"/>
    </source>
</evidence>
<dbReference type="PROSITE" id="PS00065">
    <property type="entry name" value="D_2_HYDROXYACID_DH_1"/>
    <property type="match status" value="1"/>
</dbReference>
<dbReference type="SUPFAM" id="SSF51735">
    <property type="entry name" value="NAD(P)-binding Rossmann-fold domains"/>
    <property type="match status" value="1"/>
</dbReference>
<evidence type="ECO:0000256" key="3">
    <source>
        <dbReference type="RuleBase" id="RU003719"/>
    </source>
</evidence>
<protein>
    <submittedName>
        <fullName evidence="6">D-3-phosphoglycerate dehydrogenase</fullName>
    </submittedName>
</protein>
<gene>
    <name evidence="6" type="ORF">BDA99DRAFT_489791</name>
</gene>
<dbReference type="GO" id="GO:0005829">
    <property type="term" value="C:cytosol"/>
    <property type="evidence" value="ECO:0007669"/>
    <property type="project" value="TreeGrafter"/>
</dbReference>
<dbReference type="InterPro" id="IPR029752">
    <property type="entry name" value="D-isomer_DH_CS1"/>
</dbReference>
<dbReference type="Proteomes" id="UP001209540">
    <property type="component" value="Unassembled WGS sequence"/>
</dbReference>
<evidence type="ECO:0000313" key="7">
    <source>
        <dbReference type="Proteomes" id="UP001209540"/>
    </source>
</evidence>
<comment type="caution">
    <text evidence="6">The sequence shown here is derived from an EMBL/GenBank/DDBJ whole genome shotgun (WGS) entry which is preliminary data.</text>
</comment>
<dbReference type="Pfam" id="PF00389">
    <property type="entry name" value="2-Hacid_dh"/>
    <property type="match status" value="1"/>
</dbReference>
<dbReference type="EMBL" id="JAIXMP010000046">
    <property type="protein sequence ID" value="KAI9246474.1"/>
    <property type="molecule type" value="Genomic_DNA"/>
</dbReference>
<sequence>MSFSASSPRGLIVGFVAFATKELDELRNKVPIAYLESKTRDEFFEDCKTKYKTVEVLILDYSHIGPFDKEFVNYLPASVKFIVLPVAGYDWLDVDACTARGIRVSNTPSAVDAATADTACILILSAFRNSSQAERNLRQGCWRHGVRLGNDPEGKILGILGLGGIGKAVAKRMNGFDMKIQYHNRTRQASEVEHQYNATYVDFETLLKTSDCIYVSVPLNKTTFHLLDSPQFAMMKDGVIVVNTARGKVINESALVNALENGKVSAVGLDVFEHEPDVIHPGLLTHPHSTLLPHIGTSTKESEHMMEVVYLRNFDAALTKDTLVNPIPEHKHLFEQ</sequence>
<dbReference type="AlphaFoldDB" id="A0AAD5JZ76"/>
<dbReference type="CDD" id="cd12168">
    <property type="entry name" value="Mand_dh_like"/>
    <property type="match status" value="1"/>
</dbReference>
<feature type="domain" description="D-isomer specific 2-hydroxyacid dehydrogenase NAD-binding" evidence="5">
    <location>
        <begin position="122"/>
        <end position="296"/>
    </location>
</feature>
<dbReference type="PANTHER" id="PTHR10996">
    <property type="entry name" value="2-HYDROXYACID DEHYDROGENASE-RELATED"/>
    <property type="match status" value="1"/>
</dbReference>
<evidence type="ECO:0000313" key="6">
    <source>
        <dbReference type="EMBL" id="KAI9246474.1"/>
    </source>
</evidence>